<keyword evidence="8" id="KW-1185">Reference proteome</keyword>
<keyword evidence="2" id="KW-1003">Cell membrane</keyword>
<name>A0A1M7GZG7_9RHOB</name>
<dbReference type="InterPro" id="IPR043428">
    <property type="entry name" value="LivM-like"/>
</dbReference>
<dbReference type="AlphaFoldDB" id="A0A1M7GZG7"/>
<feature type="transmembrane region" description="Helical" evidence="6">
    <location>
        <begin position="173"/>
        <end position="191"/>
    </location>
</feature>
<dbReference type="InterPro" id="IPR001851">
    <property type="entry name" value="ABC_transp_permease"/>
</dbReference>
<keyword evidence="3 6" id="KW-0812">Transmembrane</keyword>
<feature type="transmembrane region" description="Helical" evidence="6">
    <location>
        <begin position="18"/>
        <end position="37"/>
    </location>
</feature>
<feature type="transmembrane region" description="Helical" evidence="6">
    <location>
        <begin position="72"/>
        <end position="92"/>
    </location>
</feature>
<evidence type="ECO:0000256" key="2">
    <source>
        <dbReference type="ARBA" id="ARBA00022475"/>
    </source>
</evidence>
<evidence type="ECO:0000256" key="4">
    <source>
        <dbReference type="ARBA" id="ARBA00022989"/>
    </source>
</evidence>
<sequence>MTILNENAPDAENVGRSVWFRIALIAVACAVAAFIPGLLPNLFYVHIVNLTLLSGIFALSLWVIYSVGQLSLCHAAFAGLGAYISAIISMRLNIPPALSLVLSTLATAALAAALGAVILRLRGVYFVLVTFLFGQMFTLLALNWAGMTNGANGLIGIKAVTLFGISFGPRPMFFYLAFAMFLMVLVFVWALNRSTFGRAFNSIEQNINLAETCGIDTARYQVIAFAIGSGIAGLGGALMAHYIRFISPDTFTFHNSVAYITMLVVGGRSLFWGAVLGAAFLTPLPEFLRDFEGLQHIIYGAIMIVVLRVMPGGLISLPRTLARIGGAK</sequence>
<dbReference type="GO" id="GO:0005886">
    <property type="term" value="C:plasma membrane"/>
    <property type="evidence" value="ECO:0007669"/>
    <property type="project" value="UniProtKB-SubCell"/>
</dbReference>
<evidence type="ECO:0000256" key="1">
    <source>
        <dbReference type="ARBA" id="ARBA00004651"/>
    </source>
</evidence>
<reference evidence="7 8" key="1">
    <citation type="submission" date="2016-11" db="EMBL/GenBank/DDBJ databases">
        <authorList>
            <person name="Jaros S."/>
            <person name="Januszkiewicz K."/>
            <person name="Wedrychowicz H."/>
        </authorList>
    </citation>
    <scope>NUCLEOTIDE SEQUENCE [LARGE SCALE GENOMIC DNA]</scope>
    <source>
        <strain evidence="7 8">DSM 29589</strain>
    </source>
</reference>
<evidence type="ECO:0000313" key="7">
    <source>
        <dbReference type="EMBL" id="SHM21518.1"/>
    </source>
</evidence>
<proteinExistence type="predicted"/>
<dbReference type="STRING" id="337701.SAMN05444398_111139"/>
<organism evidence="7 8">
    <name type="scientific">Roseovarius pacificus</name>
    <dbReference type="NCBI Taxonomy" id="337701"/>
    <lineage>
        <taxon>Bacteria</taxon>
        <taxon>Pseudomonadati</taxon>
        <taxon>Pseudomonadota</taxon>
        <taxon>Alphaproteobacteria</taxon>
        <taxon>Rhodobacterales</taxon>
        <taxon>Roseobacteraceae</taxon>
        <taxon>Roseovarius</taxon>
    </lineage>
</organism>
<protein>
    <submittedName>
        <fullName evidence="7">Amino acid/amide ABC transporter membrane protein 2, HAAT family</fullName>
    </submittedName>
</protein>
<evidence type="ECO:0000256" key="3">
    <source>
        <dbReference type="ARBA" id="ARBA00022692"/>
    </source>
</evidence>
<dbReference type="PANTHER" id="PTHR30482:SF20">
    <property type="entry name" value="HIGH-AFFINITY BRANCHED-CHAIN AMINO ACID TRANSPORT SYSTEM PERMEASE PROTEIN LIVM"/>
    <property type="match status" value="1"/>
</dbReference>
<dbReference type="CDD" id="cd06581">
    <property type="entry name" value="TM_PBP1_LivM_like"/>
    <property type="match status" value="1"/>
</dbReference>
<keyword evidence="4 6" id="KW-1133">Transmembrane helix</keyword>
<accession>A0A1M7GZG7</accession>
<feature type="transmembrane region" description="Helical" evidence="6">
    <location>
        <begin position="293"/>
        <end position="310"/>
    </location>
</feature>
<dbReference type="RefSeq" id="WP_084729237.1">
    <property type="nucleotide sequence ID" value="NZ_BMLR01000012.1"/>
</dbReference>
<dbReference type="Proteomes" id="UP000183974">
    <property type="component" value="Unassembled WGS sequence"/>
</dbReference>
<dbReference type="Pfam" id="PF02653">
    <property type="entry name" value="BPD_transp_2"/>
    <property type="match status" value="1"/>
</dbReference>
<dbReference type="PANTHER" id="PTHR30482">
    <property type="entry name" value="HIGH-AFFINITY BRANCHED-CHAIN AMINO ACID TRANSPORT SYSTEM PERMEASE"/>
    <property type="match status" value="1"/>
</dbReference>
<feature type="transmembrane region" description="Helical" evidence="6">
    <location>
        <begin position="222"/>
        <end position="245"/>
    </location>
</feature>
<dbReference type="EMBL" id="FRBR01000011">
    <property type="protein sequence ID" value="SHM21518.1"/>
    <property type="molecule type" value="Genomic_DNA"/>
</dbReference>
<feature type="transmembrane region" description="Helical" evidence="6">
    <location>
        <begin position="43"/>
        <end position="65"/>
    </location>
</feature>
<feature type="transmembrane region" description="Helical" evidence="6">
    <location>
        <begin position="257"/>
        <end position="281"/>
    </location>
</feature>
<feature type="transmembrane region" description="Helical" evidence="6">
    <location>
        <begin position="124"/>
        <end position="145"/>
    </location>
</feature>
<comment type="subcellular location">
    <subcellularLocation>
        <location evidence="1">Cell membrane</location>
        <topology evidence="1">Multi-pass membrane protein</topology>
    </subcellularLocation>
</comment>
<dbReference type="OrthoDB" id="9814461at2"/>
<feature type="transmembrane region" description="Helical" evidence="6">
    <location>
        <begin position="98"/>
        <end position="119"/>
    </location>
</feature>
<evidence type="ECO:0000256" key="5">
    <source>
        <dbReference type="ARBA" id="ARBA00023136"/>
    </source>
</evidence>
<dbReference type="GO" id="GO:0015658">
    <property type="term" value="F:branched-chain amino acid transmembrane transporter activity"/>
    <property type="evidence" value="ECO:0007669"/>
    <property type="project" value="InterPro"/>
</dbReference>
<evidence type="ECO:0000313" key="8">
    <source>
        <dbReference type="Proteomes" id="UP000183974"/>
    </source>
</evidence>
<keyword evidence="5 6" id="KW-0472">Membrane</keyword>
<evidence type="ECO:0000256" key="6">
    <source>
        <dbReference type="SAM" id="Phobius"/>
    </source>
</evidence>
<gene>
    <name evidence="7" type="ORF">SAMN05444398_111139</name>
</gene>